<keyword evidence="3" id="KW-1185">Reference proteome</keyword>
<evidence type="ECO:0000313" key="3">
    <source>
        <dbReference type="Proteomes" id="UP000466535"/>
    </source>
</evidence>
<name>A0A6B0T4Z7_9EURY</name>
<dbReference type="InterPro" id="IPR036249">
    <property type="entry name" value="Thioredoxin-like_sf"/>
</dbReference>
<reference evidence="2 3" key="1">
    <citation type="submission" date="2019-12" db="EMBL/GenBank/DDBJ databases">
        <title>Isolation and characterization of three novel carbon monoxide-oxidizing members of Halobacteria from salione crusts and soils.</title>
        <authorList>
            <person name="Myers M.R."/>
            <person name="King G.M."/>
        </authorList>
    </citation>
    <scope>NUCLEOTIDE SEQUENCE [LARGE SCALE GENOMIC DNA]</scope>
    <source>
        <strain evidence="2 3">WSH3</strain>
    </source>
</reference>
<feature type="region of interest" description="Disordered" evidence="1">
    <location>
        <begin position="96"/>
        <end position="116"/>
    </location>
</feature>
<dbReference type="RefSeq" id="WP_159762197.1">
    <property type="nucleotide sequence ID" value="NZ_WUUT01000001.1"/>
</dbReference>
<proteinExistence type="predicted"/>
<dbReference type="EMBL" id="WUUT01000001">
    <property type="protein sequence ID" value="MXR50030.1"/>
    <property type="molecule type" value="Genomic_DNA"/>
</dbReference>
<dbReference type="Gene3D" id="3.40.30.10">
    <property type="entry name" value="Glutaredoxin"/>
    <property type="match status" value="1"/>
</dbReference>
<protein>
    <submittedName>
        <fullName evidence="2">(2Fe-2S) ferredoxin domain-containing protein</fullName>
    </submittedName>
</protein>
<dbReference type="Proteomes" id="UP000466535">
    <property type="component" value="Unassembled WGS sequence"/>
</dbReference>
<accession>A0A6B0T4Z7</accession>
<organism evidence="2 3">
    <name type="scientific">Halovenus carboxidivorans</name>
    <dbReference type="NCBI Taxonomy" id="2692199"/>
    <lineage>
        <taxon>Archaea</taxon>
        <taxon>Methanobacteriati</taxon>
        <taxon>Methanobacteriota</taxon>
        <taxon>Stenosarchaea group</taxon>
        <taxon>Halobacteria</taxon>
        <taxon>Halobacteriales</taxon>
        <taxon>Haloarculaceae</taxon>
        <taxon>Halovenus</taxon>
    </lineage>
</organism>
<dbReference type="CDD" id="cd02980">
    <property type="entry name" value="TRX_Fd_family"/>
    <property type="match status" value="1"/>
</dbReference>
<sequence length="116" mass="12636">MKRRSDQHRDRLDAHVFVCTNDREEHDCCAGADGEAVATAIKQWLRDRDAFWTAVSVSTTDCLGLCSADGAALTIQPRNEWYSDVRPEDVPELLAAEFGPEADQTGAGPTSAPADD</sequence>
<dbReference type="AlphaFoldDB" id="A0A6B0T4Z7"/>
<gene>
    <name evidence="2" type="ORF">GRX03_00195</name>
</gene>
<evidence type="ECO:0000313" key="2">
    <source>
        <dbReference type="EMBL" id="MXR50030.1"/>
    </source>
</evidence>
<dbReference type="OrthoDB" id="198458at2157"/>
<comment type="caution">
    <text evidence="2">The sequence shown here is derived from an EMBL/GenBank/DDBJ whole genome shotgun (WGS) entry which is preliminary data.</text>
</comment>
<dbReference type="SUPFAM" id="SSF52833">
    <property type="entry name" value="Thioredoxin-like"/>
    <property type="match status" value="1"/>
</dbReference>
<evidence type="ECO:0000256" key="1">
    <source>
        <dbReference type="SAM" id="MobiDB-lite"/>
    </source>
</evidence>